<feature type="domain" description="S-adenosyl-l-methionine hydroxide adenosyltransferase N-terminal" evidence="3">
    <location>
        <begin position="2"/>
        <end position="139"/>
    </location>
</feature>
<evidence type="ECO:0000259" key="3">
    <source>
        <dbReference type="Pfam" id="PF01887"/>
    </source>
</evidence>
<keyword evidence="1" id="KW-0949">S-adenosyl-L-methionine</keyword>
<dbReference type="SUPFAM" id="SSF102522">
    <property type="entry name" value="Bacterial fluorinating enzyme, N-terminal domain"/>
    <property type="match status" value="1"/>
</dbReference>
<dbReference type="PIRSF" id="PIRSF006779">
    <property type="entry name" value="UCP006779"/>
    <property type="match status" value="1"/>
</dbReference>
<dbReference type="InterPro" id="IPR046469">
    <property type="entry name" value="SAM_HAT_N"/>
</dbReference>
<dbReference type="PANTHER" id="PTHR35092">
    <property type="entry name" value="CHLORINASE MJ1651"/>
    <property type="match status" value="1"/>
</dbReference>
<dbReference type="Gene3D" id="3.40.50.10790">
    <property type="entry name" value="S-adenosyl-l-methionine hydroxide adenosyltransferase, N-terminal"/>
    <property type="match status" value="1"/>
</dbReference>
<dbReference type="Pfam" id="PF01887">
    <property type="entry name" value="SAM_HAT_N"/>
    <property type="match status" value="1"/>
</dbReference>
<name>A0ABD6CHU5_9EURY</name>
<evidence type="ECO:0000256" key="1">
    <source>
        <dbReference type="ARBA" id="ARBA00022691"/>
    </source>
</evidence>
<feature type="domain" description="S-adenosyl-l-methionine hydroxide adenosyltransferase C-terminal" evidence="4">
    <location>
        <begin position="185"/>
        <end position="265"/>
    </location>
</feature>
<gene>
    <name evidence="5" type="ORF">ACFSBX_01260</name>
</gene>
<dbReference type="AlphaFoldDB" id="A0ABD6CHU5"/>
<comment type="similarity">
    <text evidence="2">Belongs to the SAM hydrolase / SAM-dependent halogenase family.</text>
</comment>
<keyword evidence="6" id="KW-1185">Reference proteome</keyword>
<comment type="caution">
    <text evidence="5">The sequence shown here is derived from an EMBL/GenBank/DDBJ whole genome shotgun (WGS) entry which is preliminary data.</text>
</comment>
<organism evidence="5 6">
    <name type="scientific">Halobellus rarus</name>
    <dbReference type="NCBI Taxonomy" id="1126237"/>
    <lineage>
        <taxon>Archaea</taxon>
        <taxon>Methanobacteriati</taxon>
        <taxon>Methanobacteriota</taxon>
        <taxon>Stenosarchaea group</taxon>
        <taxon>Halobacteria</taxon>
        <taxon>Halobacteriales</taxon>
        <taxon>Haloferacaceae</taxon>
        <taxon>Halobellus</taxon>
    </lineage>
</organism>
<evidence type="ECO:0000256" key="2">
    <source>
        <dbReference type="ARBA" id="ARBA00024035"/>
    </source>
</evidence>
<dbReference type="EMBL" id="JBHUDK010000002">
    <property type="protein sequence ID" value="MFD1597593.1"/>
    <property type="molecule type" value="Genomic_DNA"/>
</dbReference>
<dbReference type="InterPro" id="IPR023228">
    <property type="entry name" value="SAM_OH_AdoTrfase_N_sf"/>
</dbReference>
<dbReference type="InterPro" id="IPR002747">
    <property type="entry name" value="SAM_OH_AdoTrfase"/>
</dbReference>
<evidence type="ECO:0000313" key="5">
    <source>
        <dbReference type="EMBL" id="MFD1597593.1"/>
    </source>
</evidence>
<proteinExistence type="inferred from homology"/>
<dbReference type="InterPro" id="IPR046470">
    <property type="entry name" value="SAM_HAT_C"/>
</dbReference>
<sequence>MITLASDFGSPYPAAMKGVVLQRSDARLVDVAHDLPRQDVRAAAFWCRETLPYFPPAVHLVVVDPGVGTDRDALVVRVGEHALVAPDNGVSLPVAREIASEVSEAAPDVECFRYDYDDPASSTFHGRDVFAPAAAAVHEVGVDALETLDAVSLVESVVPDGSPESVVDCRFPEPTVDSGAGEARGEVLVVDDFGNAITNVPGSFLDGRAGEIVEVNGVSAPVTTAFADVDAGERLVTVGSHGFVECDVNRGRGDEAFGLAPGDEVVLAG</sequence>
<accession>A0ABD6CHU5</accession>
<dbReference type="RefSeq" id="WP_390276550.1">
    <property type="nucleotide sequence ID" value="NZ_JBHUDK010000002.1"/>
</dbReference>
<dbReference type="Proteomes" id="UP001597085">
    <property type="component" value="Unassembled WGS sequence"/>
</dbReference>
<evidence type="ECO:0000313" key="6">
    <source>
        <dbReference type="Proteomes" id="UP001597085"/>
    </source>
</evidence>
<protein>
    <submittedName>
        <fullName evidence="5">S-adenosyl-l-methionine hydroxide adenosyltransferase family protein</fullName>
    </submittedName>
</protein>
<evidence type="ECO:0000259" key="4">
    <source>
        <dbReference type="Pfam" id="PF20257"/>
    </source>
</evidence>
<reference evidence="5 6" key="1">
    <citation type="journal article" date="2019" name="Int. J. Syst. Evol. Microbiol.">
        <title>The Global Catalogue of Microorganisms (GCM) 10K type strain sequencing project: providing services to taxonomists for standard genome sequencing and annotation.</title>
        <authorList>
            <consortium name="The Broad Institute Genomics Platform"/>
            <consortium name="The Broad Institute Genome Sequencing Center for Infectious Disease"/>
            <person name="Wu L."/>
            <person name="Ma J."/>
        </authorList>
    </citation>
    <scope>NUCLEOTIDE SEQUENCE [LARGE SCALE GENOMIC DNA]</scope>
    <source>
        <strain evidence="5 6">CGMCC 1.12121</strain>
    </source>
</reference>
<dbReference type="PANTHER" id="PTHR35092:SF1">
    <property type="entry name" value="CHLORINASE MJ1651"/>
    <property type="match status" value="1"/>
</dbReference>
<dbReference type="Gene3D" id="2.40.30.90">
    <property type="entry name" value="Bacterial fluorinating enzyme like"/>
    <property type="match status" value="1"/>
</dbReference>
<dbReference type="InterPro" id="IPR023227">
    <property type="entry name" value="SAM_OH_AdoTrfase_C_sf"/>
</dbReference>
<dbReference type="SUPFAM" id="SSF101852">
    <property type="entry name" value="Bacterial fluorinating enzyme, C-terminal domain"/>
    <property type="match status" value="1"/>
</dbReference>
<dbReference type="Pfam" id="PF20257">
    <property type="entry name" value="SAM_HAT_C"/>
    <property type="match status" value="1"/>
</dbReference>